<dbReference type="GO" id="GO:0047134">
    <property type="term" value="F:protein-disulfide reductase [NAD(P)H] activity"/>
    <property type="evidence" value="ECO:0007669"/>
    <property type="project" value="UniProtKB-EC"/>
</dbReference>
<protein>
    <recommendedName>
        <fullName evidence="1">protein-disulfide reductase</fullName>
        <ecNumber evidence="1">1.8.1.8</ecNumber>
    </recommendedName>
</protein>
<dbReference type="Pfam" id="PF13905">
    <property type="entry name" value="Thioredoxin_8"/>
    <property type="match status" value="1"/>
</dbReference>
<dbReference type="Gene3D" id="3.40.30.10">
    <property type="entry name" value="Glutaredoxin"/>
    <property type="match status" value="1"/>
</dbReference>
<dbReference type="EMBL" id="CACSLK010016925">
    <property type="protein sequence ID" value="CAA0818253.1"/>
    <property type="molecule type" value="Genomic_DNA"/>
</dbReference>
<dbReference type="EC" id="1.8.1.8" evidence="1"/>
<proteinExistence type="inferred from homology"/>
<gene>
    <name evidence="9" type="ORF">SHERM_01116</name>
</gene>
<dbReference type="InterPro" id="IPR013766">
    <property type="entry name" value="Thioredoxin_domain"/>
</dbReference>
<comment type="caution">
    <text evidence="9">The sequence shown here is derived from an EMBL/GenBank/DDBJ whole genome shotgun (WGS) entry which is preliminary data.</text>
</comment>
<reference evidence="9" key="1">
    <citation type="submission" date="2019-12" db="EMBL/GenBank/DDBJ databases">
        <authorList>
            <person name="Scholes J."/>
        </authorList>
    </citation>
    <scope>NUCLEOTIDE SEQUENCE</scope>
</reference>
<accession>A0A9N7N015</accession>
<comment type="similarity">
    <text evidence="5">Belongs to the nucleoredoxin family.</text>
</comment>
<dbReference type="OrthoDB" id="1740151at2759"/>
<dbReference type="Proteomes" id="UP001153555">
    <property type="component" value="Unassembled WGS sequence"/>
</dbReference>
<evidence type="ECO:0000256" key="3">
    <source>
        <dbReference type="ARBA" id="ARBA00023002"/>
    </source>
</evidence>
<keyword evidence="4" id="KW-0520">NAD</keyword>
<evidence type="ECO:0000256" key="7">
    <source>
        <dbReference type="ARBA" id="ARBA00047804"/>
    </source>
</evidence>
<dbReference type="PANTHER" id="PTHR13871:SF104">
    <property type="entry name" value="NUCLEOREDOXIN 1 ISOFORM X1-RELATED"/>
    <property type="match status" value="1"/>
</dbReference>
<organism evidence="9 10">
    <name type="scientific">Striga hermonthica</name>
    <name type="common">Purple witchweed</name>
    <name type="synonym">Buchnera hermonthica</name>
    <dbReference type="NCBI Taxonomy" id="68872"/>
    <lineage>
        <taxon>Eukaryota</taxon>
        <taxon>Viridiplantae</taxon>
        <taxon>Streptophyta</taxon>
        <taxon>Embryophyta</taxon>
        <taxon>Tracheophyta</taxon>
        <taxon>Spermatophyta</taxon>
        <taxon>Magnoliopsida</taxon>
        <taxon>eudicotyledons</taxon>
        <taxon>Gunneridae</taxon>
        <taxon>Pentapetalae</taxon>
        <taxon>asterids</taxon>
        <taxon>lamiids</taxon>
        <taxon>Lamiales</taxon>
        <taxon>Orobanchaceae</taxon>
        <taxon>Buchnereae</taxon>
        <taxon>Striga</taxon>
    </lineage>
</organism>
<evidence type="ECO:0000313" key="10">
    <source>
        <dbReference type="Proteomes" id="UP001153555"/>
    </source>
</evidence>
<evidence type="ECO:0000313" key="9">
    <source>
        <dbReference type="EMBL" id="CAA0818253.1"/>
    </source>
</evidence>
<evidence type="ECO:0000259" key="8">
    <source>
        <dbReference type="PROSITE" id="PS51352"/>
    </source>
</evidence>
<name>A0A9N7N015_STRHE</name>
<dbReference type="PROSITE" id="PS51352">
    <property type="entry name" value="THIOREDOXIN_2"/>
    <property type="match status" value="1"/>
</dbReference>
<keyword evidence="3" id="KW-0560">Oxidoreductase</keyword>
<dbReference type="InterPro" id="IPR012336">
    <property type="entry name" value="Thioredoxin-like_fold"/>
</dbReference>
<dbReference type="SUPFAM" id="SSF52833">
    <property type="entry name" value="Thioredoxin-like"/>
    <property type="match status" value="1"/>
</dbReference>
<dbReference type="InterPro" id="IPR052259">
    <property type="entry name" value="Nucleoredoxin-like"/>
</dbReference>
<evidence type="ECO:0000256" key="1">
    <source>
        <dbReference type="ARBA" id="ARBA00012612"/>
    </source>
</evidence>
<evidence type="ECO:0000256" key="6">
    <source>
        <dbReference type="ARBA" id="ARBA00047388"/>
    </source>
</evidence>
<dbReference type="InterPro" id="IPR036249">
    <property type="entry name" value="Thioredoxin-like_sf"/>
</dbReference>
<comment type="catalytic activity">
    <reaction evidence="7">
        <text>[protein]-dithiol + NADP(+) = [protein]-disulfide + NADPH + H(+)</text>
        <dbReference type="Rhea" id="RHEA:18753"/>
        <dbReference type="Rhea" id="RHEA-COMP:10593"/>
        <dbReference type="Rhea" id="RHEA-COMP:10594"/>
        <dbReference type="ChEBI" id="CHEBI:15378"/>
        <dbReference type="ChEBI" id="CHEBI:29950"/>
        <dbReference type="ChEBI" id="CHEBI:50058"/>
        <dbReference type="ChEBI" id="CHEBI:57783"/>
        <dbReference type="ChEBI" id="CHEBI:58349"/>
        <dbReference type="EC" id="1.8.1.8"/>
    </reaction>
</comment>
<dbReference type="PANTHER" id="PTHR13871">
    <property type="entry name" value="THIOREDOXIN"/>
    <property type="match status" value="1"/>
</dbReference>
<evidence type="ECO:0000256" key="5">
    <source>
        <dbReference type="ARBA" id="ARBA00025782"/>
    </source>
</evidence>
<keyword evidence="10" id="KW-1185">Reference proteome</keyword>
<evidence type="ECO:0000256" key="2">
    <source>
        <dbReference type="ARBA" id="ARBA00022737"/>
    </source>
</evidence>
<comment type="catalytic activity">
    <reaction evidence="6">
        <text>[protein]-dithiol + NAD(+) = [protein]-disulfide + NADH + H(+)</text>
        <dbReference type="Rhea" id="RHEA:18749"/>
        <dbReference type="Rhea" id="RHEA-COMP:10593"/>
        <dbReference type="Rhea" id="RHEA-COMP:10594"/>
        <dbReference type="ChEBI" id="CHEBI:15378"/>
        <dbReference type="ChEBI" id="CHEBI:29950"/>
        <dbReference type="ChEBI" id="CHEBI:50058"/>
        <dbReference type="ChEBI" id="CHEBI:57540"/>
        <dbReference type="ChEBI" id="CHEBI:57945"/>
        <dbReference type="EC" id="1.8.1.8"/>
    </reaction>
</comment>
<sequence>MGKTVGLYFSASWCRPCQGFTPNLVEAYNELKQVDKFEVIFISADQVDESFNSYFSKMLWLAVPFSDTKTREKLDKTFSVDGIPHLVFLDYSGKLLSEEGVRIIQEYGLEGYPFNSEKIEQPKLQDFEARKNQPLKSLLAYGSRDCD</sequence>
<keyword evidence="2" id="KW-0677">Repeat</keyword>
<dbReference type="AlphaFoldDB" id="A0A9N7N015"/>
<feature type="domain" description="Thioredoxin" evidence="8">
    <location>
        <begin position="1"/>
        <end position="109"/>
    </location>
</feature>
<evidence type="ECO:0000256" key="4">
    <source>
        <dbReference type="ARBA" id="ARBA00023027"/>
    </source>
</evidence>